<reference evidence="1" key="1">
    <citation type="submission" date="2021-06" db="EMBL/GenBank/DDBJ databases">
        <authorList>
            <person name="Kallberg Y."/>
            <person name="Tangrot J."/>
            <person name="Rosling A."/>
        </authorList>
    </citation>
    <scope>NUCLEOTIDE SEQUENCE</scope>
    <source>
        <strain evidence="1">FL966</strain>
    </source>
</reference>
<comment type="caution">
    <text evidence="1">The sequence shown here is derived from an EMBL/GenBank/DDBJ whole genome shotgun (WGS) entry which is preliminary data.</text>
</comment>
<protein>
    <submittedName>
        <fullName evidence="1">2993_t:CDS:1</fullName>
    </submittedName>
</protein>
<gene>
    <name evidence="1" type="ORF">CPELLU_LOCUS2084</name>
</gene>
<evidence type="ECO:0000313" key="1">
    <source>
        <dbReference type="EMBL" id="CAG8493245.1"/>
    </source>
</evidence>
<dbReference type="EMBL" id="CAJVQA010000860">
    <property type="protein sequence ID" value="CAG8493245.1"/>
    <property type="molecule type" value="Genomic_DNA"/>
</dbReference>
<name>A0A9N8ZGW9_9GLOM</name>
<keyword evidence="2" id="KW-1185">Reference proteome</keyword>
<dbReference type="AlphaFoldDB" id="A0A9N8ZGW9"/>
<accession>A0A9N8ZGW9</accession>
<proteinExistence type="predicted"/>
<evidence type="ECO:0000313" key="2">
    <source>
        <dbReference type="Proteomes" id="UP000789759"/>
    </source>
</evidence>
<dbReference type="Proteomes" id="UP000789759">
    <property type="component" value="Unassembled WGS sequence"/>
</dbReference>
<organism evidence="1 2">
    <name type="scientific">Cetraspora pellucida</name>
    <dbReference type="NCBI Taxonomy" id="1433469"/>
    <lineage>
        <taxon>Eukaryota</taxon>
        <taxon>Fungi</taxon>
        <taxon>Fungi incertae sedis</taxon>
        <taxon>Mucoromycota</taxon>
        <taxon>Glomeromycotina</taxon>
        <taxon>Glomeromycetes</taxon>
        <taxon>Diversisporales</taxon>
        <taxon>Gigasporaceae</taxon>
        <taxon>Cetraspora</taxon>
    </lineage>
</organism>
<sequence length="58" mass="6823">MNYITNIEVNKENTNKTNNEIMIDNENMINYEYVIDNEDNGNKVNYEVNSSYKIINDG</sequence>